<evidence type="ECO:0000256" key="3">
    <source>
        <dbReference type="ARBA" id="ARBA00022638"/>
    </source>
</evidence>
<accession>A0A975BZA2</accession>
<dbReference type="CDD" id="cd00737">
    <property type="entry name" value="lyz_endolysin_autolysin"/>
    <property type="match status" value="1"/>
</dbReference>
<protein>
    <recommendedName>
        <fullName evidence="7">Lysozyme</fullName>
        <ecNumber evidence="7">3.2.1.17</ecNumber>
    </recommendedName>
</protein>
<dbReference type="Pfam" id="PF00959">
    <property type="entry name" value="Phage_lysozyme"/>
    <property type="match status" value="1"/>
</dbReference>
<dbReference type="PANTHER" id="PTHR38107:SF3">
    <property type="entry name" value="LYSOZYME RRRD-RELATED"/>
    <property type="match status" value="1"/>
</dbReference>
<sequence>MSEAVIQRLKISREGVILIKSFEGFRPRAIRRDDGQWVIGYGHTLSAREGAVVSEADAELLLQYDLIPVAKAVNEGVAAVLNQHQFDALASFAFSVGVDRFQSSDVLSRLNAGFAGEAADAMIGWPEPVVAETALRRRAAERALFVANPGSPVALADLLAAPLPPPLVATPAPVEPPPPRSSPKRPSRPPPPRPRFRPNTSRPTSISPGIWPRARATPRSPPCWPIPPPSCDSRSPSRKLRSKPRPRSRRSNPRDQGPRRGARRRRGCGRGSARRRARSRDARGCRSRTRSARARPGRRLRRQPPDAALFGLFGSHRRPPARRDPLADRQRLPPGPGRTGSGG</sequence>
<dbReference type="GO" id="GO:0003796">
    <property type="term" value="F:lysozyme activity"/>
    <property type="evidence" value="ECO:0007669"/>
    <property type="project" value="UniProtKB-EC"/>
</dbReference>
<feature type="compositionally biased region" description="Basic and acidic residues" evidence="8">
    <location>
        <begin position="321"/>
        <end position="331"/>
    </location>
</feature>
<feature type="compositionally biased region" description="Pro residues" evidence="8">
    <location>
        <begin position="169"/>
        <end position="181"/>
    </location>
</feature>
<gene>
    <name evidence="9" type="ORF">IFJ75_10870</name>
</gene>
<dbReference type="AlphaFoldDB" id="A0A975BZA2"/>
<dbReference type="GO" id="GO:0009253">
    <property type="term" value="P:peptidoglycan catabolic process"/>
    <property type="evidence" value="ECO:0007669"/>
    <property type="project" value="InterPro"/>
</dbReference>
<evidence type="ECO:0000256" key="1">
    <source>
        <dbReference type="ARBA" id="ARBA00000632"/>
    </source>
</evidence>
<keyword evidence="4 7" id="KW-0378">Hydrolase</keyword>
<feature type="compositionally biased region" description="Pro residues" evidence="8">
    <location>
        <begin position="219"/>
        <end position="230"/>
    </location>
</feature>
<keyword evidence="2 7" id="KW-0929">Antimicrobial</keyword>
<dbReference type="GO" id="GO:0042742">
    <property type="term" value="P:defense response to bacterium"/>
    <property type="evidence" value="ECO:0007669"/>
    <property type="project" value="UniProtKB-KW"/>
</dbReference>
<keyword evidence="10" id="KW-1185">Reference proteome</keyword>
<comment type="similarity">
    <text evidence="7">Belongs to the glycosyl hydrolase 24 family.</text>
</comment>
<dbReference type="Gene3D" id="1.10.530.40">
    <property type="match status" value="1"/>
</dbReference>
<evidence type="ECO:0000256" key="7">
    <source>
        <dbReference type="RuleBase" id="RU003788"/>
    </source>
</evidence>
<dbReference type="InterPro" id="IPR051018">
    <property type="entry name" value="Bacteriophage_GH24"/>
</dbReference>
<dbReference type="SUPFAM" id="SSF53955">
    <property type="entry name" value="Lysozyme-like"/>
    <property type="match status" value="1"/>
</dbReference>
<dbReference type="RefSeq" id="WP_207868087.1">
    <property type="nucleotide sequence ID" value="NZ_CP062222.1"/>
</dbReference>
<dbReference type="HAMAP" id="MF_04110">
    <property type="entry name" value="ENDOLYSIN_T4"/>
    <property type="match status" value="1"/>
</dbReference>
<dbReference type="GO" id="GO:0016998">
    <property type="term" value="P:cell wall macromolecule catabolic process"/>
    <property type="evidence" value="ECO:0007669"/>
    <property type="project" value="InterPro"/>
</dbReference>
<evidence type="ECO:0000256" key="4">
    <source>
        <dbReference type="ARBA" id="ARBA00022801"/>
    </source>
</evidence>
<evidence type="ECO:0000256" key="6">
    <source>
        <dbReference type="ARBA" id="ARBA00023295"/>
    </source>
</evidence>
<dbReference type="InterPro" id="IPR034690">
    <property type="entry name" value="Endolysin_T4_type"/>
</dbReference>
<feature type="region of interest" description="Disordered" evidence="8">
    <location>
        <begin position="169"/>
        <end position="343"/>
    </location>
</feature>
<dbReference type="EMBL" id="CP062222">
    <property type="protein sequence ID" value="QTC89807.1"/>
    <property type="molecule type" value="Genomic_DNA"/>
</dbReference>
<dbReference type="InterPro" id="IPR023346">
    <property type="entry name" value="Lysozyme-like_dom_sf"/>
</dbReference>
<feature type="compositionally biased region" description="Basic residues" evidence="8">
    <location>
        <begin position="236"/>
        <end position="251"/>
    </location>
</feature>
<comment type="catalytic activity">
    <reaction evidence="1 7">
        <text>Hydrolysis of (1-&gt;4)-beta-linkages between N-acetylmuramic acid and N-acetyl-D-glucosamine residues in a peptidoglycan and between N-acetyl-D-glucosamine residues in chitodextrins.</text>
        <dbReference type="EC" id="3.2.1.17"/>
    </reaction>
</comment>
<dbReference type="GO" id="GO:0031640">
    <property type="term" value="P:killing of cells of another organism"/>
    <property type="evidence" value="ECO:0007669"/>
    <property type="project" value="UniProtKB-KW"/>
</dbReference>
<dbReference type="Proteomes" id="UP000663918">
    <property type="component" value="Chromosome"/>
</dbReference>
<dbReference type="InterPro" id="IPR023347">
    <property type="entry name" value="Lysozyme_dom_sf"/>
</dbReference>
<dbReference type="EC" id="3.2.1.17" evidence="7"/>
<reference evidence="9" key="1">
    <citation type="submission" date="2020-09" db="EMBL/GenBank/DDBJ databases">
        <title>Brevundimonas sp. LVF2 isolated from a puddle in Goettingen, Germany.</title>
        <authorList>
            <person name="Friedrich I."/>
            <person name="Klassen A."/>
            <person name="Hannes N."/>
            <person name="Schneider D."/>
            <person name="Hertel R."/>
            <person name="Daniel R."/>
        </authorList>
    </citation>
    <scope>NUCLEOTIDE SEQUENCE</scope>
    <source>
        <strain evidence="9">LVF2</strain>
    </source>
</reference>
<evidence type="ECO:0000313" key="10">
    <source>
        <dbReference type="Proteomes" id="UP000663918"/>
    </source>
</evidence>
<organism evidence="9 10">
    <name type="scientific">Brevundimonas goettingensis</name>
    <dbReference type="NCBI Taxonomy" id="2774190"/>
    <lineage>
        <taxon>Bacteria</taxon>
        <taxon>Pseudomonadati</taxon>
        <taxon>Pseudomonadota</taxon>
        <taxon>Alphaproteobacteria</taxon>
        <taxon>Caulobacterales</taxon>
        <taxon>Caulobacteraceae</taxon>
        <taxon>Brevundimonas</taxon>
    </lineage>
</organism>
<dbReference type="PANTHER" id="PTHR38107">
    <property type="match status" value="1"/>
</dbReference>
<feature type="compositionally biased region" description="Basic residues" evidence="8">
    <location>
        <begin position="285"/>
        <end position="302"/>
    </location>
</feature>
<keyword evidence="3 7" id="KW-0081">Bacteriolytic enzyme</keyword>
<evidence type="ECO:0000313" key="9">
    <source>
        <dbReference type="EMBL" id="QTC89807.1"/>
    </source>
</evidence>
<evidence type="ECO:0000256" key="8">
    <source>
        <dbReference type="SAM" id="MobiDB-lite"/>
    </source>
</evidence>
<name>A0A975BZA2_9CAUL</name>
<keyword evidence="5" id="KW-1035">Host cytoplasm</keyword>
<keyword evidence="6 7" id="KW-0326">Glycosidase</keyword>
<evidence type="ECO:0000256" key="2">
    <source>
        <dbReference type="ARBA" id="ARBA00022529"/>
    </source>
</evidence>
<dbReference type="InterPro" id="IPR033907">
    <property type="entry name" value="Endolysin_autolysin"/>
</dbReference>
<dbReference type="KEGG" id="bgoe:IFJ75_10870"/>
<feature type="compositionally biased region" description="Basic residues" evidence="8">
    <location>
        <begin position="260"/>
        <end position="278"/>
    </location>
</feature>
<evidence type="ECO:0000256" key="5">
    <source>
        <dbReference type="ARBA" id="ARBA00023200"/>
    </source>
</evidence>
<dbReference type="InterPro" id="IPR002196">
    <property type="entry name" value="Glyco_hydro_24"/>
</dbReference>
<proteinExistence type="inferred from homology"/>